<accession>A0ABT4PEX2</accession>
<organism evidence="1 2">
    <name type="scientific">Phocaeicola acetigenes</name>
    <dbReference type="NCBI Taxonomy" id="3016083"/>
    <lineage>
        <taxon>Bacteria</taxon>
        <taxon>Pseudomonadati</taxon>
        <taxon>Bacteroidota</taxon>
        <taxon>Bacteroidia</taxon>
        <taxon>Bacteroidales</taxon>
        <taxon>Bacteroidaceae</taxon>
        <taxon>Phocaeicola</taxon>
    </lineage>
</organism>
<dbReference type="Proteomes" id="UP001141933">
    <property type="component" value="Unassembled WGS sequence"/>
</dbReference>
<protein>
    <submittedName>
        <fullName evidence="1">DUF2764 family protein</fullName>
    </submittedName>
</protein>
<evidence type="ECO:0000313" key="1">
    <source>
        <dbReference type="EMBL" id="MCZ8371601.1"/>
    </source>
</evidence>
<dbReference type="InterPro" id="IPR024492">
    <property type="entry name" value="DUF2764"/>
</dbReference>
<proteinExistence type="predicted"/>
<gene>
    <name evidence="1" type="ORF">O6P32_02635</name>
</gene>
<dbReference type="SUPFAM" id="SSF103486">
    <property type="entry name" value="V-type ATP synthase subunit C"/>
    <property type="match status" value="1"/>
</dbReference>
<evidence type="ECO:0000313" key="2">
    <source>
        <dbReference type="Proteomes" id="UP001141933"/>
    </source>
</evidence>
<keyword evidence="2" id="KW-1185">Reference proteome</keyword>
<dbReference type="Pfam" id="PF10962">
    <property type="entry name" value="DUF2764"/>
    <property type="match status" value="1"/>
</dbReference>
<dbReference type="InterPro" id="IPR036079">
    <property type="entry name" value="ATPase_csu/dsu_sf"/>
</dbReference>
<name>A0ABT4PEX2_9BACT</name>
<dbReference type="EMBL" id="JAPZVM010000001">
    <property type="protein sequence ID" value="MCZ8371601.1"/>
    <property type="molecule type" value="Genomic_DNA"/>
</dbReference>
<reference evidence="1" key="1">
    <citation type="submission" date="2022-12" db="EMBL/GenBank/DDBJ databases">
        <title>Phocaeicola acetigenes sp. nov., isolated feces from a healthy human.</title>
        <authorList>
            <person name="Do H."/>
            <person name="Ha Y.B."/>
            <person name="Kim J.-S."/>
            <person name="Suh M.K."/>
            <person name="Kim H.S."/>
            <person name="Lee J.-S."/>
        </authorList>
    </citation>
    <scope>NUCLEOTIDE SEQUENCE</scope>
    <source>
        <strain evidence="1">KGMB11183</strain>
    </source>
</reference>
<comment type="caution">
    <text evidence="1">The sequence shown here is derived from an EMBL/GenBank/DDBJ whole genome shotgun (WGS) entry which is preliminary data.</text>
</comment>
<dbReference type="RefSeq" id="WP_269876613.1">
    <property type="nucleotide sequence ID" value="NZ_JAPZVM010000001.1"/>
</dbReference>
<sequence>MSNYYCLVAGLPDISLEDGKLNYNVANFKSELYPELSDKDKKLIDLFYLQYDNKDLLKLLKNKDAKVEERGIFPSVELLQLIDAVRDDESQDRKYPFYFYDFISQYLALPTENLYYAEDLMASMYYEYAMSCKNKFISAWFEFNLNLNNILAAFAARKYKQDVSNVIVGHTEVCEQLRTSNARDFGLSEKLDYFESLLHIAEIEDLVEREKKIDQLKWNWLEKESFFHYFTIERVFVFLLQLEMIERWISLDKEKGNELFRQMIEKLKSEVQIPEEFRK</sequence>